<evidence type="ECO:0000313" key="1">
    <source>
        <dbReference type="EMBL" id="CEZ19404.1"/>
    </source>
</evidence>
<gene>
    <name evidence="1" type="ORF">BN1208_0512</name>
</gene>
<evidence type="ECO:0000313" key="2">
    <source>
        <dbReference type="Proteomes" id="UP000064007"/>
    </source>
</evidence>
<dbReference type="AlphaFoldDB" id="A0A0D6EVF6"/>
<dbReference type="Proteomes" id="UP000064007">
    <property type="component" value="Chromosome 1"/>
</dbReference>
<dbReference type="HOGENOM" id="CLU_2093961_0_0_4"/>
<keyword evidence="2" id="KW-1185">Reference proteome</keyword>
<reference evidence="2" key="1">
    <citation type="submission" date="2014-12" db="EMBL/GenBank/DDBJ databases">
        <authorList>
            <person name="Salcher M.M."/>
        </authorList>
    </citation>
    <scope>NUCLEOTIDE SEQUENCE [LARGE SCALE GENOMIC DNA]</scope>
    <source>
        <strain evidence="2">MMS-10A-171</strain>
    </source>
</reference>
<dbReference type="STRING" id="1581557.BN1208_0512"/>
<dbReference type="OrthoDB" id="8848513at2"/>
<dbReference type="EMBL" id="LN827929">
    <property type="protein sequence ID" value="CEZ19404.1"/>
    <property type="molecule type" value="Genomic_DNA"/>
</dbReference>
<sequence>MAKKAPKKTKELQTDFWEDAKSYIDIRNCSFGFKCNQKWEDLLKRKEKTIKYCHECEKEVYLIETNEELSHAIKFNHCVAIKVRHDEIPQTKRPDITVGMLSPTNYDEPSYLRNKK</sequence>
<organism evidence="1 2">
    <name type="scientific">Candidatus Methylopumilus planktonicus</name>
    <dbReference type="NCBI Taxonomy" id="1581557"/>
    <lineage>
        <taxon>Bacteria</taxon>
        <taxon>Pseudomonadati</taxon>
        <taxon>Pseudomonadota</taxon>
        <taxon>Betaproteobacteria</taxon>
        <taxon>Nitrosomonadales</taxon>
        <taxon>Methylophilaceae</taxon>
        <taxon>Candidatus Methylopumilus</taxon>
    </lineage>
</organism>
<dbReference type="KEGG" id="mbat:BN1208_0512"/>
<accession>A0A0D6EVF6</accession>
<protein>
    <submittedName>
        <fullName evidence="1">Uncharacterized protein</fullName>
    </submittedName>
</protein>
<proteinExistence type="predicted"/>
<name>A0A0D6EVF6_9PROT</name>
<dbReference type="RefSeq" id="WP_052734617.1">
    <property type="nucleotide sequence ID" value="NZ_LN827929.1"/>
</dbReference>